<gene>
    <name evidence="2" type="ORF">BPSphiX216_0001</name>
</gene>
<evidence type="ECO:0008006" key="4">
    <source>
        <dbReference type="Google" id="ProtNLM"/>
    </source>
</evidence>
<protein>
    <recommendedName>
        <fullName evidence="4">Guanylate cyclase domain-containing protein</fullName>
    </recommendedName>
</protein>
<feature type="compositionally biased region" description="Low complexity" evidence="1">
    <location>
        <begin position="1"/>
        <end position="10"/>
    </location>
</feature>
<feature type="region of interest" description="Disordered" evidence="1">
    <location>
        <begin position="1"/>
        <end position="22"/>
    </location>
</feature>
<dbReference type="EMBL" id="JX681814">
    <property type="protein sequence ID" value="AFV51439.1"/>
    <property type="molecule type" value="Genomic_DNA"/>
</dbReference>
<evidence type="ECO:0000313" key="2">
    <source>
        <dbReference type="EMBL" id="AFV51439.1"/>
    </source>
</evidence>
<dbReference type="Proteomes" id="UP000009202">
    <property type="component" value="Segment"/>
</dbReference>
<organism evidence="2 3">
    <name type="scientific">Burkholderia phage phiX216</name>
    <dbReference type="NCBI Taxonomy" id="1235712"/>
    <lineage>
        <taxon>Viruses</taxon>
        <taxon>Duplodnaviria</taxon>
        <taxon>Heunggongvirae</taxon>
        <taxon>Uroviricota</taxon>
        <taxon>Caudoviricetes</taxon>
        <taxon>Peduoviridae</taxon>
        <taxon>Tigrvirus</taxon>
        <taxon>Tigrvirus phi52237</taxon>
    </lineage>
</organism>
<name>K4NXB8_9CAUD</name>
<accession>K4NXB8</accession>
<proteinExistence type="predicted"/>
<reference evidence="2 3" key="1">
    <citation type="journal article" date="2012" name="BMC Microbiol.">
        <title>phiX216, a P2-like bacteriophage with broad Burkholderia pseudomallei and B. mallei strain infectivity.</title>
        <authorList>
            <person name="Kvitko B.H."/>
            <person name="Cox C.R."/>
            <person name="Deshazer D."/>
            <person name="Johnson S.L."/>
            <person name="Voorhees K.J."/>
            <person name="Schweizer H.P."/>
        </authorList>
    </citation>
    <scope>NUCLEOTIDE SEQUENCE [LARGE SCALE GENOMIC DNA]</scope>
</reference>
<evidence type="ECO:0000313" key="3">
    <source>
        <dbReference type="Proteomes" id="UP000009202"/>
    </source>
</evidence>
<sequence length="314" mass="35178">MATRKTTGTTRGRKNAAQEPDLSAIKVPVPEGKALSKLQTDYPKGVAYEERVVAFIDILGFKEWIGKSAKQAELLHRIHAALDIRIDGFAQAFAPLVDLKMTPNDFDDRFHSFSDFIVMSVRRDICEIGLLVFAVFKVCRTLLSYGFASRGGIAMGDLYHRHNDPENPTAPPMVFGPAFVDAYTFESTHADGPRVILQNKVWQHIDRKCDERPSSKLSQFLRTHVHRAEDGPAYINIFADLGTSAFYEFSSNMDTELQAIHKHICTALDESSDRPHQFKKNAQLAREFNAALESAGLTRHLIPRTKLPKKAGAH</sequence>
<evidence type="ECO:0000256" key="1">
    <source>
        <dbReference type="SAM" id="MobiDB-lite"/>
    </source>
</evidence>